<keyword evidence="3" id="KW-1185">Reference proteome</keyword>
<organism evidence="2 3">
    <name type="scientific">Halorussus gelatinilyticus</name>
    <dbReference type="NCBI Taxonomy" id="2937524"/>
    <lineage>
        <taxon>Archaea</taxon>
        <taxon>Methanobacteriati</taxon>
        <taxon>Methanobacteriota</taxon>
        <taxon>Stenosarchaea group</taxon>
        <taxon>Halobacteria</taxon>
        <taxon>Halobacteriales</taxon>
        <taxon>Haladaptataceae</taxon>
        <taxon>Halorussus</taxon>
    </lineage>
</organism>
<dbReference type="PROSITE" id="PS51257">
    <property type="entry name" value="PROKAR_LIPOPROTEIN"/>
    <property type="match status" value="1"/>
</dbReference>
<dbReference type="InterPro" id="IPR006311">
    <property type="entry name" value="TAT_signal"/>
</dbReference>
<dbReference type="Proteomes" id="UP000830434">
    <property type="component" value="Chromosome"/>
</dbReference>
<sequence length="481" mass="51641">MTDEERSATRRAYLRTAGTVAAVGSLAGCGRTDRGPTTSAPTETTETTPGERTTTDEPTATGEPTETATPSELADRRGYETVVNVATASVDTQDGEAMEAFLEEKSGDDTLFYFPSGRYRLAEWRATDYRNLGIVGDDAVLAAPSDATYWLKWARLDDLLFEGFTIDCRGKGVAPIARVGVGGGTSVVRNVVVRGHRHVPRNGFEIEVTDPDGELTFENVALPDGSTTGDAMFVFPASTGTLTFRNCRIEDWHEGLYSAYHSGPLRILGGYYANNGIEQVRVGGGTAGALVRGATVRVDDPRRPNHKPNMRGIWAEEGASARIENCDIAITDLTGTYSSGGIVVGTQFGEVTIANTDIRIDADTYAVSLRDPIESMDGQTIPSMDRLPKRTRVTARNVRISGDATTGTAVRTARRDDCRFERVCIQHGGSRDGIAVEDASGCAVRNSTIDVGGEAIRTEDANVTTRGLRTSGSCRIETTMN</sequence>
<evidence type="ECO:0000313" key="2">
    <source>
        <dbReference type="EMBL" id="UPW00393.1"/>
    </source>
</evidence>
<name>A0A8U0IHD0_9EURY</name>
<evidence type="ECO:0000256" key="1">
    <source>
        <dbReference type="SAM" id="MobiDB-lite"/>
    </source>
</evidence>
<gene>
    <name evidence="2" type="ORF">M0R88_18040</name>
</gene>
<dbReference type="InterPro" id="IPR011050">
    <property type="entry name" value="Pectin_lyase_fold/virulence"/>
</dbReference>
<dbReference type="GeneID" id="72191797"/>
<dbReference type="RefSeq" id="WP_248654804.1">
    <property type="nucleotide sequence ID" value="NZ_CP096658.1"/>
</dbReference>
<reference evidence="2" key="1">
    <citation type="submission" date="2022-04" db="EMBL/GenBank/DDBJ databases">
        <title>Diverse halophilic archaea isolated from saline environments.</title>
        <authorList>
            <person name="Cui H.-L."/>
        </authorList>
    </citation>
    <scope>NUCLEOTIDE SEQUENCE</scope>
    <source>
        <strain evidence="2">XZYJT40</strain>
    </source>
</reference>
<proteinExistence type="predicted"/>
<dbReference type="PROSITE" id="PS51318">
    <property type="entry name" value="TAT"/>
    <property type="match status" value="1"/>
</dbReference>
<dbReference type="AlphaFoldDB" id="A0A8U0IHD0"/>
<feature type="region of interest" description="Disordered" evidence="1">
    <location>
        <begin position="23"/>
        <end position="73"/>
    </location>
</feature>
<dbReference type="SUPFAM" id="SSF51126">
    <property type="entry name" value="Pectin lyase-like"/>
    <property type="match status" value="1"/>
</dbReference>
<dbReference type="EMBL" id="CP096658">
    <property type="protein sequence ID" value="UPW00393.1"/>
    <property type="molecule type" value="Genomic_DNA"/>
</dbReference>
<dbReference type="KEGG" id="haxz:M0R88_18040"/>
<dbReference type="Gene3D" id="2.160.20.10">
    <property type="entry name" value="Single-stranded right-handed beta-helix, Pectin lyase-like"/>
    <property type="match status" value="1"/>
</dbReference>
<evidence type="ECO:0000313" key="3">
    <source>
        <dbReference type="Proteomes" id="UP000830434"/>
    </source>
</evidence>
<evidence type="ECO:0008006" key="4">
    <source>
        <dbReference type="Google" id="ProtNLM"/>
    </source>
</evidence>
<protein>
    <recommendedName>
        <fullName evidence="4">Right-handed parallel beta-helix repeat-containing protein</fullName>
    </recommendedName>
</protein>
<accession>A0A8U0IHD0</accession>
<dbReference type="InterPro" id="IPR012334">
    <property type="entry name" value="Pectin_lyas_fold"/>
</dbReference>
<feature type="compositionally biased region" description="Low complexity" evidence="1">
    <location>
        <begin position="36"/>
        <end position="70"/>
    </location>
</feature>